<dbReference type="Gramene" id="OMP06156">
    <property type="protein sequence ID" value="OMP06156"/>
    <property type="gene ID" value="CCACVL1_01699"/>
</dbReference>
<evidence type="ECO:0000313" key="2">
    <source>
        <dbReference type="EMBL" id="OMP06156.1"/>
    </source>
</evidence>
<feature type="non-terminal residue" evidence="2">
    <location>
        <position position="1"/>
    </location>
</feature>
<reference evidence="2 3" key="1">
    <citation type="submission" date="2013-09" db="EMBL/GenBank/DDBJ databases">
        <title>Corchorus capsularis genome sequencing.</title>
        <authorList>
            <person name="Alam M."/>
            <person name="Haque M.S."/>
            <person name="Islam M.S."/>
            <person name="Emdad E.M."/>
            <person name="Islam M.M."/>
            <person name="Ahmed B."/>
            <person name="Halim A."/>
            <person name="Hossen Q.M.M."/>
            <person name="Hossain M.Z."/>
            <person name="Ahmed R."/>
            <person name="Khan M.M."/>
            <person name="Islam R."/>
            <person name="Rashid M.M."/>
            <person name="Khan S.A."/>
            <person name="Rahman M.S."/>
            <person name="Alam M."/>
        </authorList>
    </citation>
    <scope>NUCLEOTIDE SEQUENCE [LARGE SCALE GENOMIC DNA]</scope>
    <source>
        <strain evidence="3">cv. CVL-1</strain>
        <tissue evidence="2">Whole seedling</tissue>
    </source>
</reference>
<evidence type="ECO:0000313" key="3">
    <source>
        <dbReference type="Proteomes" id="UP000188268"/>
    </source>
</evidence>
<protein>
    <submittedName>
        <fullName evidence="2">Uncharacterized protein</fullName>
    </submittedName>
</protein>
<gene>
    <name evidence="2" type="ORF">CCACVL1_01699</name>
</gene>
<dbReference type="AlphaFoldDB" id="A0A1R3KGC5"/>
<proteinExistence type="predicted"/>
<dbReference type="EMBL" id="AWWV01005039">
    <property type="protein sequence ID" value="OMP06156.1"/>
    <property type="molecule type" value="Genomic_DNA"/>
</dbReference>
<accession>A0A1R3KGC5</accession>
<name>A0A1R3KGC5_COCAP</name>
<keyword evidence="3" id="KW-1185">Reference proteome</keyword>
<dbReference type="Proteomes" id="UP000188268">
    <property type="component" value="Unassembled WGS sequence"/>
</dbReference>
<evidence type="ECO:0000256" key="1">
    <source>
        <dbReference type="SAM" id="MobiDB-lite"/>
    </source>
</evidence>
<sequence>SCPLPERHPHSATSSHFVAGCRLSRSEQ</sequence>
<comment type="caution">
    <text evidence="2">The sequence shown here is derived from an EMBL/GenBank/DDBJ whole genome shotgun (WGS) entry which is preliminary data.</text>
</comment>
<organism evidence="2 3">
    <name type="scientific">Corchorus capsularis</name>
    <name type="common">Jute</name>
    <dbReference type="NCBI Taxonomy" id="210143"/>
    <lineage>
        <taxon>Eukaryota</taxon>
        <taxon>Viridiplantae</taxon>
        <taxon>Streptophyta</taxon>
        <taxon>Embryophyta</taxon>
        <taxon>Tracheophyta</taxon>
        <taxon>Spermatophyta</taxon>
        <taxon>Magnoliopsida</taxon>
        <taxon>eudicotyledons</taxon>
        <taxon>Gunneridae</taxon>
        <taxon>Pentapetalae</taxon>
        <taxon>rosids</taxon>
        <taxon>malvids</taxon>
        <taxon>Malvales</taxon>
        <taxon>Malvaceae</taxon>
        <taxon>Grewioideae</taxon>
        <taxon>Apeibeae</taxon>
        <taxon>Corchorus</taxon>
    </lineage>
</organism>
<feature type="region of interest" description="Disordered" evidence="1">
    <location>
        <begin position="1"/>
        <end position="28"/>
    </location>
</feature>